<evidence type="ECO:0000256" key="5">
    <source>
        <dbReference type="ARBA" id="ARBA00022679"/>
    </source>
</evidence>
<evidence type="ECO:0000256" key="3">
    <source>
        <dbReference type="ARBA" id="ARBA00016090"/>
    </source>
</evidence>
<evidence type="ECO:0000259" key="8">
    <source>
        <dbReference type="PROSITE" id="PS51278"/>
    </source>
</evidence>
<name>A0A4P9VJW1_9GAMM</name>
<evidence type="ECO:0000259" key="9">
    <source>
        <dbReference type="PROSITE" id="PS51464"/>
    </source>
</evidence>
<dbReference type="Pfam" id="PF13522">
    <property type="entry name" value="GATase_6"/>
    <property type="match status" value="1"/>
</dbReference>
<gene>
    <name evidence="10" type="primary">glmS</name>
    <name evidence="10" type="ORF">B9G39_05480</name>
</gene>
<protein>
    <recommendedName>
        <fullName evidence="3">Glutamine--fructose-6-phosphate aminotransferase [isomerizing]</fullName>
        <ecNumber evidence="2">2.6.1.16</ecNumber>
    </recommendedName>
</protein>
<dbReference type="InterPro" id="IPR005855">
    <property type="entry name" value="GFAT"/>
</dbReference>
<dbReference type="GO" id="GO:0006047">
    <property type="term" value="P:UDP-N-acetylglucosamine metabolic process"/>
    <property type="evidence" value="ECO:0007669"/>
    <property type="project" value="TreeGrafter"/>
</dbReference>
<organism evidence="10 11">
    <name type="scientific">Zooshikella ganghwensis</name>
    <dbReference type="NCBI Taxonomy" id="202772"/>
    <lineage>
        <taxon>Bacteria</taxon>
        <taxon>Pseudomonadati</taxon>
        <taxon>Pseudomonadota</taxon>
        <taxon>Gammaproteobacteria</taxon>
        <taxon>Oceanospirillales</taxon>
        <taxon>Zooshikellaceae</taxon>
        <taxon>Zooshikella</taxon>
    </lineage>
</organism>
<feature type="domain" description="SIS" evidence="9">
    <location>
        <begin position="463"/>
        <end position="601"/>
    </location>
</feature>
<evidence type="ECO:0000256" key="7">
    <source>
        <dbReference type="ARBA" id="ARBA00022962"/>
    </source>
</evidence>
<dbReference type="InterPro" id="IPR035466">
    <property type="entry name" value="GlmS/AgaS_SIS"/>
</dbReference>
<keyword evidence="5 10" id="KW-0808">Transferase</keyword>
<keyword evidence="7" id="KW-0315">Glutamine amidotransferase</keyword>
<evidence type="ECO:0000256" key="2">
    <source>
        <dbReference type="ARBA" id="ARBA00012916"/>
    </source>
</evidence>
<dbReference type="GO" id="GO:0006002">
    <property type="term" value="P:fructose 6-phosphate metabolic process"/>
    <property type="evidence" value="ECO:0007669"/>
    <property type="project" value="TreeGrafter"/>
</dbReference>
<dbReference type="CDD" id="cd05009">
    <property type="entry name" value="SIS_GlmS_GlmD_2"/>
    <property type="match status" value="1"/>
</dbReference>
<dbReference type="InterPro" id="IPR029055">
    <property type="entry name" value="Ntn_hydrolases_N"/>
</dbReference>
<dbReference type="InterPro" id="IPR001347">
    <property type="entry name" value="SIS_dom"/>
</dbReference>
<dbReference type="GO" id="GO:0004360">
    <property type="term" value="F:glutamine-fructose-6-phosphate transaminase (isomerizing) activity"/>
    <property type="evidence" value="ECO:0007669"/>
    <property type="project" value="UniProtKB-EC"/>
</dbReference>
<dbReference type="PANTHER" id="PTHR10937">
    <property type="entry name" value="GLUCOSAMINE--FRUCTOSE-6-PHOSPHATE AMINOTRANSFERASE, ISOMERIZING"/>
    <property type="match status" value="1"/>
</dbReference>
<keyword evidence="6" id="KW-0677">Repeat</keyword>
<evidence type="ECO:0000256" key="1">
    <source>
        <dbReference type="ARBA" id="ARBA00001031"/>
    </source>
</evidence>
<dbReference type="InterPro" id="IPR017932">
    <property type="entry name" value="GATase_2_dom"/>
</dbReference>
<dbReference type="Gene3D" id="3.40.50.10490">
    <property type="entry name" value="Glucose-6-phosphate isomerase like protein, domain 1"/>
    <property type="match status" value="2"/>
</dbReference>
<dbReference type="SUPFAM" id="SSF53697">
    <property type="entry name" value="SIS domain"/>
    <property type="match status" value="1"/>
</dbReference>
<dbReference type="RefSeq" id="WP_094786362.1">
    <property type="nucleotide sequence ID" value="NZ_NDXW01000001.1"/>
</dbReference>
<keyword evidence="11" id="KW-1185">Reference proteome</keyword>
<keyword evidence="4 10" id="KW-0032">Aminotransferase</keyword>
<dbReference type="InterPro" id="IPR035490">
    <property type="entry name" value="GlmS/FrlB_SIS"/>
</dbReference>
<dbReference type="Pfam" id="PF01380">
    <property type="entry name" value="SIS"/>
    <property type="match status" value="2"/>
</dbReference>
<dbReference type="EC" id="2.6.1.16" evidence="2"/>
<dbReference type="GO" id="GO:0006487">
    <property type="term" value="P:protein N-linked glycosylation"/>
    <property type="evidence" value="ECO:0007669"/>
    <property type="project" value="TreeGrafter"/>
</dbReference>
<dbReference type="InterPro" id="IPR046348">
    <property type="entry name" value="SIS_dom_sf"/>
</dbReference>
<dbReference type="AlphaFoldDB" id="A0A4P9VJW1"/>
<dbReference type="GO" id="GO:0097367">
    <property type="term" value="F:carbohydrate derivative binding"/>
    <property type="evidence" value="ECO:0007669"/>
    <property type="project" value="InterPro"/>
</dbReference>
<evidence type="ECO:0000256" key="4">
    <source>
        <dbReference type="ARBA" id="ARBA00022576"/>
    </source>
</evidence>
<dbReference type="EMBL" id="NDXW01000001">
    <property type="protein sequence ID" value="RDH42946.1"/>
    <property type="molecule type" value="Genomic_DNA"/>
</dbReference>
<proteinExistence type="predicted"/>
<feature type="domain" description="SIS" evidence="9">
    <location>
        <begin position="300"/>
        <end position="439"/>
    </location>
</feature>
<dbReference type="PROSITE" id="PS51278">
    <property type="entry name" value="GATASE_TYPE_2"/>
    <property type="match status" value="1"/>
</dbReference>
<dbReference type="PANTHER" id="PTHR10937:SF0">
    <property type="entry name" value="GLUTAMINE--FRUCTOSE-6-PHOSPHATE TRANSAMINASE (ISOMERIZING)"/>
    <property type="match status" value="1"/>
</dbReference>
<comment type="catalytic activity">
    <reaction evidence="1">
        <text>D-fructose 6-phosphate + L-glutamine = D-glucosamine 6-phosphate + L-glutamate</text>
        <dbReference type="Rhea" id="RHEA:13237"/>
        <dbReference type="ChEBI" id="CHEBI:29985"/>
        <dbReference type="ChEBI" id="CHEBI:58359"/>
        <dbReference type="ChEBI" id="CHEBI:58725"/>
        <dbReference type="ChEBI" id="CHEBI:61527"/>
        <dbReference type="EC" id="2.6.1.16"/>
    </reaction>
</comment>
<accession>A0A4P9VJW1</accession>
<dbReference type="NCBIfam" id="NF001484">
    <property type="entry name" value="PRK00331.1"/>
    <property type="match status" value="1"/>
</dbReference>
<sequence length="611" mass="67635">MCGVFGYIGKDNAVTTVVQGLKHLEYRGYDSWGLAIPIKNNVEVYKTLDPLHTADTVPIDFKSTIALGHTRWATHGAVNMTNCHPHVSTSKQFALVHNGIVENFQMLKTQLKSLNINLISDTDTEVIVRLIEIELNKIKSVDNFCEKSPITADDYQEALSRVFKMLKGRNTLVLICAGLNLLFGIRNGSPLIAGIISDHAHNQDSYSELFIASDYYSFAKYTNTCLLLDDWQLIRCEQKNVRVIDLKTNEIIPSNWQVFERHSLELSRDGFSHFMLKEIQEQWATLTKATAVDPLALEKLIHAMSQAQNIYITGAGAAFFIGEQIASLLREIADIFVTSVPAYEAQSYLPTMQAGDVLIAISQSGETADTLHFIEQAKQKNVLIASVVNMPGAMMSRLSDFPFLSSAGPEVCVLSTKSSTSQLAFGYLLAQTIIDQYESAKCNIDRLSHQLSHYFTDDSLQTIADLAKTITGEHIYLLGNQQFIGASKIGALNIKEASYIHAEAFAAGELKHGVIALIDKGTPVICFMNKRNEDYMTAIASEVKARGGMIIGISEQPNELFDHMIRLPSPDNPANVISHIIPCQLLAYYLATQRGLNPDKPRNLAKSVTVI</sequence>
<dbReference type="Proteomes" id="UP000257039">
    <property type="component" value="Unassembled WGS sequence"/>
</dbReference>
<dbReference type="NCBIfam" id="TIGR01135">
    <property type="entry name" value="glmS"/>
    <property type="match status" value="1"/>
</dbReference>
<comment type="caution">
    <text evidence="10">The sequence shown here is derived from an EMBL/GenBank/DDBJ whole genome shotgun (WGS) entry which is preliminary data.</text>
</comment>
<dbReference type="PROSITE" id="PS51464">
    <property type="entry name" value="SIS"/>
    <property type="match status" value="2"/>
</dbReference>
<dbReference type="Gene3D" id="3.60.20.10">
    <property type="entry name" value="Glutamine Phosphoribosylpyrophosphate, subunit 1, domain 1"/>
    <property type="match status" value="1"/>
</dbReference>
<dbReference type="CDD" id="cd05008">
    <property type="entry name" value="SIS_GlmS_GlmD_1"/>
    <property type="match status" value="1"/>
</dbReference>
<evidence type="ECO:0000256" key="6">
    <source>
        <dbReference type="ARBA" id="ARBA00022737"/>
    </source>
</evidence>
<evidence type="ECO:0000313" key="11">
    <source>
        <dbReference type="Proteomes" id="UP000257039"/>
    </source>
</evidence>
<feature type="domain" description="Glutamine amidotransferase type-2" evidence="8">
    <location>
        <begin position="2"/>
        <end position="257"/>
    </location>
</feature>
<reference evidence="10 11" key="1">
    <citation type="submission" date="2017-04" db="EMBL/GenBank/DDBJ databases">
        <title>Draft genome sequence of Zooshikella ganghwensis VG4 isolated from Red Sea sediments.</title>
        <authorList>
            <person name="Rehman Z."/>
            <person name="Alam I."/>
            <person name="Kamau A."/>
            <person name="Bajic V."/>
            <person name="Leiknes T."/>
        </authorList>
    </citation>
    <scope>NUCLEOTIDE SEQUENCE [LARGE SCALE GENOMIC DNA]</scope>
    <source>
        <strain evidence="10 11">VG4</strain>
    </source>
</reference>
<evidence type="ECO:0000313" key="10">
    <source>
        <dbReference type="EMBL" id="RDH42946.1"/>
    </source>
</evidence>
<dbReference type="SUPFAM" id="SSF56235">
    <property type="entry name" value="N-terminal nucleophile aminohydrolases (Ntn hydrolases)"/>
    <property type="match status" value="1"/>
</dbReference>